<organism evidence="1 2">
    <name type="scientific">Synoicihabitans lomoniglobus</name>
    <dbReference type="NCBI Taxonomy" id="2909285"/>
    <lineage>
        <taxon>Bacteria</taxon>
        <taxon>Pseudomonadati</taxon>
        <taxon>Verrucomicrobiota</taxon>
        <taxon>Opitutia</taxon>
        <taxon>Opitutales</taxon>
        <taxon>Opitutaceae</taxon>
        <taxon>Synoicihabitans</taxon>
    </lineage>
</organism>
<dbReference type="KEGG" id="slom:PXH66_12290"/>
<reference evidence="1" key="1">
    <citation type="submission" date="2023-03" db="EMBL/GenBank/DDBJ databases">
        <title>Lomoglobus Profundus gen. nov., sp. nov., a novel member of the phylum Verrucomicrobia, isolated from deep-marine sediment of South China Sea.</title>
        <authorList>
            <person name="Ahmad T."/>
            <person name="Ishaq S.E."/>
            <person name="Wang F."/>
        </authorList>
    </citation>
    <scope>NUCLEOTIDE SEQUENCE</scope>
    <source>
        <strain evidence="1">LMO-M01</strain>
    </source>
</reference>
<dbReference type="Proteomes" id="UP001218638">
    <property type="component" value="Chromosome"/>
</dbReference>
<name>A0AAF0CMJ2_9BACT</name>
<keyword evidence="2" id="KW-1185">Reference proteome</keyword>
<dbReference type="AlphaFoldDB" id="A0AAF0CMJ2"/>
<dbReference type="RefSeq" id="WP_330931787.1">
    <property type="nucleotide sequence ID" value="NZ_CP119075.1"/>
</dbReference>
<sequence length="385" mass="42627">MVSTTVAVSPPARPRIDSVAVPVRDHHLFVGVDLFLPNSGKLDRVRTVTKRASVIEKEDGRMVQDKRRAGFAWKKMTKVAPVIASIDDLQAKRVFSVGNNPQFERDSREANLTEYFTMRRDTADQMFRFLEARVDQVARGSAEGEHTASAEQLVKETFSEAANAQVELRRYSTNVAPADSALVEGERAPYDGVVHEFTLSSTQPIAEAFAVVMIRVRDAEGALQDINYSKEIGALGSEPRPIRLAQFGLPLGFELLDTEIHLYSRGEEIPSNLSDRHMPLSKKDACEFVLMSHLADHRAGDAPATVVWSLAPAQLRAEADVSRFDHAVVVHVDDRGQLIGIEETESRIVPNQVRAVVEALTYLPRIQQGQAVAGTLTVNPSDYFR</sequence>
<evidence type="ECO:0000313" key="2">
    <source>
        <dbReference type="Proteomes" id="UP001218638"/>
    </source>
</evidence>
<evidence type="ECO:0000313" key="1">
    <source>
        <dbReference type="EMBL" id="WED63110.1"/>
    </source>
</evidence>
<dbReference type="EMBL" id="CP119075">
    <property type="protein sequence ID" value="WED63110.1"/>
    <property type="molecule type" value="Genomic_DNA"/>
</dbReference>
<proteinExistence type="predicted"/>
<protein>
    <submittedName>
        <fullName evidence="1">Uncharacterized protein</fullName>
    </submittedName>
</protein>
<accession>A0AAF0CMJ2</accession>
<gene>
    <name evidence="1" type="ORF">PXH66_12290</name>
</gene>